<keyword evidence="1" id="KW-0812">Transmembrane</keyword>
<gene>
    <name evidence="2" type="ORF">M501DRAFT_960888</name>
</gene>
<keyword evidence="1" id="KW-1133">Transmembrane helix</keyword>
<name>A0A9P4S4M4_9PEZI</name>
<dbReference type="OrthoDB" id="2555959at2759"/>
<proteinExistence type="predicted"/>
<evidence type="ECO:0000313" key="2">
    <source>
        <dbReference type="EMBL" id="KAF2836064.1"/>
    </source>
</evidence>
<keyword evidence="3" id="KW-1185">Reference proteome</keyword>
<keyword evidence="1" id="KW-0472">Membrane</keyword>
<dbReference type="AlphaFoldDB" id="A0A9P4S4M4"/>
<reference evidence="2" key="1">
    <citation type="journal article" date="2020" name="Stud. Mycol.">
        <title>101 Dothideomycetes genomes: a test case for predicting lifestyles and emergence of pathogens.</title>
        <authorList>
            <person name="Haridas S."/>
            <person name="Albert R."/>
            <person name="Binder M."/>
            <person name="Bloem J."/>
            <person name="Labutti K."/>
            <person name="Salamov A."/>
            <person name="Andreopoulos B."/>
            <person name="Baker S."/>
            <person name="Barry K."/>
            <person name="Bills G."/>
            <person name="Bluhm B."/>
            <person name="Cannon C."/>
            <person name="Castanera R."/>
            <person name="Culley D."/>
            <person name="Daum C."/>
            <person name="Ezra D."/>
            <person name="Gonzalez J."/>
            <person name="Henrissat B."/>
            <person name="Kuo A."/>
            <person name="Liang C."/>
            <person name="Lipzen A."/>
            <person name="Lutzoni F."/>
            <person name="Magnuson J."/>
            <person name="Mondo S."/>
            <person name="Nolan M."/>
            <person name="Ohm R."/>
            <person name="Pangilinan J."/>
            <person name="Park H.-J."/>
            <person name="Ramirez L."/>
            <person name="Alfaro M."/>
            <person name="Sun H."/>
            <person name="Tritt A."/>
            <person name="Yoshinaga Y."/>
            <person name="Zwiers L.-H."/>
            <person name="Turgeon B."/>
            <person name="Goodwin S."/>
            <person name="Spatafora J."/>
            <person name="Crous P."/>
            <person name="Grigoriev I."/>
        </authorList>
    </citation>
    <scope>NUCLEOTIDE SEQUENCE</scope>
    <source>
        <strain evidence="2">CBS 101060</strain>
    </source>
</reference>
<evidence type="ECO:0000313" key="3">
    <source>
        <dbReference type="Proteomes" id="UP000799429"/>
    </source>
</evidence>
<feature type="transmembrane region" description="Helical" evidence="1">
    <location>
        <begin position="16"/>
        <end position="33"/>
    </location>
</feature>
<accession>A0A9P4S4M4</accession>
<protein>
    <submittedName>
        <fullName evidence="2">Uncharacterized protein</fullName>
    </submittedName>
</protein>
<evidence type="ECO:0000256" key="1">
    <source>
        <dbReference type="SAM" id="Phobius"/>
    </source>
</evidence>
<comment type="caution">
    <text evidence="2">The sequence shown here is derived from an EMBL/GenBank/DDBJ whole genome shotgun (WGS) entry which is preliminary data.</text>
</comment>
<dbReference type="EMBL" id="MU006105">
    <property type="protein sequence ID" value="KAF2836064.1"/>
    <property type="molecule type" value="Genomic_DNA"/>
</dbReference>
<organism evidence="2 3">
    <name type="scientific">Patellaria atrata CBS 101060</name>
    <dbReference type="NCBI Taxonomy" id="1346257"/>
    <lineage>
        <taxon>Eukaryota</taxon>
        <taxon>Fungi</taxon>
        <taxon>Dikarya</taxon>
        <taxon>Ascomycota</taxon>
        <taxon>Pezizomycotina</taxon>
        <taxon>Dothideomycetes</taxon>
        <taxon>Dothideomycetes incertae sedis</taxon>
        <taxon>Patellariales</taxon>
        <taxon>Patellariaceae</taxon>
        <taxon>Patellaria</taxon>
    </lineage>
</organism>
<sequence length="67" mass="7681">MSIWQSYRNLSPKTRTLFGLGVIAWAGIGLMATEKAEKKFGFEPTDQDRKELDRILPKVRVVDKDDI</sequence>
<dbReference type="Proteomes" id="UP000799429">
    <property type="component" value="Unassembled WGS sequence"/>
</dbReference>